<dbReference type="InterPro" id="IPR039422">
    <property type="entry name" value="MarR/SlyA-like"/>
</dbReference>
<dbReference type="InterPro" id="IPR036390">
    <property type="entry name" value="WH_DNA-bd_sf"/>
</dbReference>
<dbReference type="Pfam" id="PF12802">
    <property type="entry name" value="MarR_2"/>
    <property type="match status" value="1"/>
</dbReference>
<dbReference type="InterPro" id="IPR000835">
    <property type="entry name" value="HTH_MarR-typ"/>
</dbReference>
<sequence length="167" mass="18162">MTERPDRVDQLIATWRSELPTALTQTSELSKRVMVLAADLDAASRRVFDELGLTATEFDVLAALRRSGKPYRLRSNELSKSLLLSTGGTSNVINRLVARRLAERDADPGDGRSTRISLTPDGVALAEKALIANSRAHESVFAPVPARYVQAATGALRDVFTATDTRP</sequence>
<keyword evidence="3" id="KW-1185">Reference proteome</keyword>
<gene>
    <name evidence="2" type="ORF">EV193_1011051</name>
</gene>
<dbReference type="Proteomes" id="UP000294257">
    <property type="component" value="Unassembled WGS sequence"/>
</dbReference>
<dbReference type="SMART" id="SM00347">
    <property type="entry name" value="HTH_MARR"/>
    <property type="match status" value="1"/>
</dbReference>
<feature type="domain" description="HTH marR-type" evidence="1">
    <location>
        <begin position="26"/>
        <end position="161"/>
    </location>
</feature>
<dbReference type="Gene3D" id="1.10.10.10">
    <property type="entry name" value="Winged helix-like DNA-binding domain superfamily/Winged helix DNA-binding domain"/>
    <property type="match status" value="1"/>
</dbReference>
<dbReference type="PANTHER" id="PTHR33164">
    <property type="entry name" value="TRANSCRIPTIONAL REGULATOR, MARR FAMILY"/>
    <property type="match status" value="1"/>
</dbReference>
<dbReference type="GO" id="GO:0003700">
    <property type="term" value="F:DNA-binding transcription factor activity"/>
    <property type="evidence" value="ECO:0007669"/>
    <property type="project" value="InterPro"/>
</dbReference>
<evidence type="ECO:0000259" key="1">
    <source>
        <dbReference type="PROSITE" id="PS50995"/>
    </source>
</evidence>
<keyword evidence="2" id="KW-0238">DNA-binding</keyword>
<dbReference type="InterPro" id="IPR036388">
    <property type="entry name" value="WH-like_DNA-bd_sf"/>
</dbReference>
<evidence type="ECO:0000313" key="2">
    <source>
        <dbReference type="EMBL" id="RZS45164.1"/>
    </source>
</evidence>
<protein>
    <submittedName>
        <fullName evidence="2">DNA-binding MarR family transcriptional regulator</fullName>
    </submittedName>
</protein>
<dbReference type="PANTHER" id="PTHR33164:SF104">
    <property type="entry name" value="TRANSCRIPTIONAL REGULATORY PROTEIN"/>
    <property type="match status" value="1"/>
</dbReference>
<dbReference type="GO" id="GO:0003677">
    <property type="term" value="F:DNA binding"/>
    <property type="evidence" value="ECO:0007669"/>
    <property type="project" value="UniProtKB-KW"/>
</dbReference>
<dbReference type="PROSITE" id="PS50995">
    <property type="entry name" value="HTH_MARR_2"/>
    <property type="match status" value="1"/>
</dbReference>
<proteinExistence type="predicted"/>
<reference evidence="2 3" key="1">
    <citation type="submission" date="2019-02" db="EMBL/GenBank/DDBJ databases">
        <title>Genomic Encyclopedia of Type Strains, Phase IV (KMG-IV): sequencing the most valuable type-strain genomes for metagenomic binning, comparative biology and taxonomic classification.</title>
        <authorList>
            <person name="Goeker M."/>
        </authorList>
    </citation>
    <scope>NUCLEOTIDE SEQUENCE [LARGE SCALE GENOMIC DNA]</scope>
    <source>
        <strain evidence="2 3">DSM 101727</strain>
    </source>
</reference>
<dbReference type="RefSeq" id="WP_207222489.1">
    <property type="nucleotide sequence ID" value="NZ_SGWQ01000001.1"/>
</dbReference>
<dbReference type="SUPFAM" id="SSF46785">
    <property type="entry name" value="Winged helix' DNA-binding domain"/>
    <property type="match status" value="1"/>
</dbReference>
<name>A0A4Q7L7B6_9PSEU</name>
<dbReference type="EMBL" id="SGWQ01000001">
    <property type="protein sequence ID" value="RZS45164.1"/>
    <property type="molecule type" value="Genomic_DNA"/>
</dbReference>
<dbReference type="AlphaFoldDB" id="A0A4Q7L7B6"/>
<organism evidence="2 3">
    <name type="scientific">Herbihabitans rhizosphaerae</name>
    <dbReference type="NCBI Taxonomy" id="1872711"/>
    <lineage>
        <taxon>Bacteria</taxon>
        <taxon>Bacillati</taxon>
        <taxon>Actinomycetota</taxon>
        <taxon>Actinomycetes</taxon>
        <taxon>Pseudonocardiales</taxon>
        <taxon>Pseudonocardiaceae</taxon>
        <taxon>Herbihabitans</taxon>
    </lineage>
</organism>
<accession>A0A4Q7L7B6</accession>
<comment type="caution">
    <text evidence="2">The sequence shown here is derived from an EMBL/GenBank/DDBJ whole genome shotgun (WGS) entry which is preliminary data.</text>
</comment>
<evidence type="ECO:0000313" key="3">
    <source>
        <dbReference type="Proteomes" id="UP000294257"/>
    </source>
</evidence>
<dbReference type="GO" id="GO:0006950">
    <property type="term" value="P:response to stress"/>
    <property type="evidence" value="ECO:0007669"/>
    <property type="project" value="TreeGrafter"/>
</dbReference>